<evidence type="ECO:0000313" key="6">
    <source>
        <dbReference type="Proteomes" id="UP000328092"/>
    </source>
</evidence>
<dbReference type="Proteomes" id="UP000328092">
    <property type="component" value="Unassembled WGS sequence"/>
</dbReference>
<dbReference type="PANTHER" id="PTHR24567">
    <property type="entry name" value="CRP FAMILY TRANSCRIPTIONAL REGULATORY PROTEIN"/>
    <property type="match status" value="1"/>
</dbReference>
<dbReference type="InterPro" id="IPR018490">
    <property type="entry name" value="cNMP-bd_dom_sf"/>
</dbReference>
<dbReference type="InterPro" id="IPR000595">
    <property type="entry name" value="cNMP-bd_dom"/>
</dbReference>
<dbReference type="SMART" id="SM00419">
    <property type="entry name" value="HTH_CRP"/>
    <property type="match status" value="1"/>
</dbReference>
<evidence type="ECO:0000256" key="3">
    <source>
        <dbReference type="ARBA" id="ARBA00023163"/>
    </source>
</evidence>
<evidence type="ECO:0000256" key="1">
    <source>
        <dbReference type="ARBA" id="ARBA00023015"/>
    </source>
</evidence>
<evidence type="ECO:0000259" key="4">
    <source>
        <dbReference type="PROSITE" id="PS51063"/>
    </source>
</evidence>
<reference evidence="5" key="1">
    <citation type="submission" date="2019-02" db="EMBL/GenBank/DDBJ databases">
        <authorList>
            <person name="Pothier F.J."/>
        </authorList>
    </citation>
    <scope>NUCLEOTIDE SEQUENCE</scope>
    <source>
        <strain evidence="5">CI-1B</strain>
    </source>
</reference>
<dbReference type="InterPro" id="IPR036388">
    <property type="entry name" value="WH-like_DNA-bd_sf"/>
</dbReference>
<dbReference type="AlphaFoldDB" id="A0A508SV37"/>
<dbReference type="InterPro" id="IPR050397">
    <property type="entry name" value="Env_Response_Regulators"/>
</dbReference>
<dbReference type="PROSITE" id="PS51063">
    <property type="entry name" value="HTH_CRP_2"/>
    <property type="match status" value="1"/>
</dbReference>
<gene>
    <name evidence="5" type="primary">fixK_1</name>
    <name evidence="5" type="ORF">CI1B_02440</name>
</gene>
<organism evidence="5 6">
    <name type="scientific">Bradyrhizobium ivorense</name>
    <dbReference type="NCBI Taxonomy" id="2511166"/>
    <lineage>
        <taxon>Bacteria</taxon>
        <taxon>Pseudomonadati</taxon>
        <taxon>Pseudomonadota</taxon>
        <taxon>Alphaproteobacteria</taxon>
        <taxon>Hyphomicrobiales</taxon>
        <taxon>Nitrobacteraceae</taxon>
        <taxon>Bradyrhizobium</taxon>
    </lineage>
</organism>
<dbReference type="InterPro" id="IPR036390">
    <property type="entry name" value="WH_DNA-bd_sf"/>
</dbReference>
<dbReference type="GO" id="GO:0005829">
    <property type="term" value="C:cytosol"/>
    <property type="evidence" value="ECO:0007669"/>
    <property type="project" value="TreeGrafter"/>
</dbReference>
<comment type="caution">
    <text evidence="5">The sequence shown here is derived from an EMBL/GenBank/DDBJ whole genome shotgun (WGS) entry which is preliminary data.</text>
</comment>
<dbReference type="RefSeq" id="WP_139857074.1">
    <property type="nucleotide sequence ID" value="NZ_CAADFC020000004.1"/>
</dbReference>
<dbReference type="GO" id="GO:0003677">
    <property type="term" value="F:DNA binding"/>
    <property type="evidence" value="ECO:0007669"/>
    <property type="project" value="UniProtKB-KW"/>
</dbReference>
<dbReference type="SUPFAM" id="SSF46785">
    <property type="entry name" value="Winged helix' DNA-binding domain"/>
    <property type="match status" value="1"/>
</dbReference>
<feature type="domain" description="HTH crp-type" evidence="4">
    <location>
        <begin position="155"/>
        <end position="229"/>
    </location>
</feature>
<dbReference type="PANTHER" id="PTHR24567:SF68">
    <property type="entry name" value="DNA-BINDING TRANSCRIPTIONAL DUAL REGULATOR CRP"/>
    <property type="match status" value="1"/>
</dbReference>
<name>A0A508SV37_9BRAD</name>
<dbReference type="Pfam" id="PF00027">
    <property type="entry name" value="cNMP_binding"/>
    <property type="match status" value="1"/>
</dbReference>
<accession>A0A508SV37</accession>
<dbReference type="InterPro" id="IPR014710">
    <property type="entry name" value="RmlC-like_jellyroll"/>
</dbReference>
<keyword evidence="6" id="KW-1185">Reference proteome</keyword>
<evidence type="ECO:0000256" key="2">
    <source>
        <dbReference type="ARBA" id="ARBA00023125"/>
    </source>
</evidence>
<dbReference type="CDD" id="cd00038">
    <property type="entry name" value="CAP_ED"/>
    <property type="match status" value="1"/>
</dbReference>
<dbReference type="InterPro" id="IPR012318">
    <property type="entry name" value="HTH_CRP"/>
</dbReference>
<keyword evidence="3" id="KW-0804">Transcription</keyword>
<proteinExistence type="predicted"/>
<dbReference type="SUPFAM" id="SSF51206">
    <property type="entry name" value="cAMP-binding domain-like"/>
    <property type="match status" value="1"/>
</dbReference>
<dbReference type="EMBL" id="CAADFC020000004">
    <property type="protein sequence ID" value="VIO65147.1"/>
    <property type="molecule type" value="Genomic_DNA"/>
</dbReference>
<keyword evidence="1" id="KW-0805">Transcription regulation</keyword>
<evidence type="ECO:0000313" key="5">
    <source>
        <dbReference type="EMBL" id="VIO65147.1"/>
    </source>
</evidence>
<keyword evidence="2" id="KW-0238">DNA-binding</keyword>
<dbReference type="GO" id="GO:0003700">
    <property type="term" value="F:DNA-binding transcription factor activity"/>
    <property type="evidence" value="ECO:0007669"/>
    <property type="project" value="TreeGrafter"/>
</dbReference>
<protein>
    <submittedName>
        <fullName evidence="5">Nitrogen fixation regulation protein FixK</fullName>
    </submittedName>
</protein>
<sequence>MRPPIPEGNLAQPVILRLNSLRSLSKLGIAFLQQAILEGLQRAGPDEDIASEGDPVESIRIILSGWLCRYKTLEDGRRQIVNFVLPGDTCDACVYLLTMMDHSIGALTPVVYADIKRAAFEKLLASDRSIAEAFWCETMVSSTIQREWTVNIGRRVALERVAHLLCELHDRLYPVGMVDDGSCSFPVTQMDLADATGLSAVHVNRTLQELRGSGLITLRDRLLTIHDLKALQDTAMFTPHYLHTKRHG</sequence>
<dbReference type="Gene3D" id="1.10.10.10">
    <property type="entry name" value="Winged helix-like DNA-binding domain superfamily/Winged helix DNA-binding domain"/>
    <property type="match status" value="1"/>
</dbReference>
<dbReference type="Gene3D" id="2.60.120.10">
    <property type="entry name" value="Jelly Rolls"/>
    <property type="match status" value="1"/>
</dbReference>
<dbReference type="Pfam" id="PF13545">
    <property type="entry name" value="HTH_Crp_2"/>
    <property type="match status" value="1"/>
</dbReference>
<dbReference type="OrthoDB" id="7584044at2"/>